<evidence type="ECO:0000256" key="2">
    <source>
        <dbReference type="SAM" id="Coils"/>
    </source>
</evidence>
<gene>
    <name evidence="5" type="ORF">TRFO_20152</name>
</gene>
<dbReference type="EMBL" id="MLAK01000609">
    <property type="protein sequence ID" value="OHT10490.1"/>
    <property type="molecule type" value="Genomic_DNA"/>
</dbReference>
<dbReference type="OrthoDB" id="10264298at2759"/>
<dbReference type="Pfam" id="PF13863">
    <property type="entry name" value="DUF4200"/>
    <property type="match status" value="1"/>
</dbReference>
<reference evidence="5" key="1">
    <citation type="submission" date="2016-10" db="EMBL/GenBank/DDBJ databases">
        <authorList>
            <person name="Benchimol M."/>
            <person name="Almeida L.G."/>
            <person name="Vasconcelos A.T."/>
            <person name="Perreira-Neves A."/>
            <person name="Rosa I.A."/>
            <person name="Tasca T."/>
            <person name="Bogo M.R."/>
            <person name="de Souza W."/>
        </authorList>
    </citation>
    <scope>NUCLEOTIDE SEQUENCE [LARGE SCALE GENOMIC DNA]</scope>
    <source>
        <strain evidence="5">K</strain>
    </source>
</reference>
<comment type="caution">
    <text evidence="5">The sequence shown here is derived from an EMBL/GenBank/DDBJ whole genome shotgun (WGS) entry which is preliminary data.</text>
</comment>
<protein>
    <recommendedName>
        <fullName evidence="4">DUF4200 domain-containing protein</fullName>
    </recommendedName>
</protein>
<sequence>MKYFTFTLILVIHLKIVCDGKSEIFPKNLVKKIILENWIVEMQRVLARRLLGLVPENKTGLERLIDKKRNSYELQVDLDQKKQQHAIKMAQFKAKAEELERKNLENQEEVVSKDQYVCDNWNKRQREEERLMSEEKLLQTKQQELAHLVEEHNKLMEQKGEIEEQLKASLPYKDYLDSVFEAAPEMVSNGNINEVQGIVMKYKTLTEWRGTLQVRLMRSKQELTKLRDALSMYDESSTNACVEIDYQIKIIAQAEDDSFKDFGRQRHQLETQANQNRAKAGEAAIIRLAIDNMYQKVKKGLLSKFRRRDAEVFKLIDKFNFIKNQIWDMVEIEAQMNTMAQPTKTVTRTTTPTIKKVLTK</sequence>
<evidence type="ECO:0000313" key="6">
    <source>
        <dbReference type="Proteomes" id="UP000179807"/>
    </source>
</evidence>
<dbReference type="Proteomes" id="UP000179807">
    <property type="component" value="Unassembled WGS sequence"/>
</dbReference>
<proteinExistence type="predicted"/>
<dbReference type="RefSeq" id="XP_068363626.1">
    <property type="nucleotide sequence ID" value="XM_068501233.1"/>
</dbReference>
<dbReference type="GeneID" id="94835937"/>
<dbReference type="InterPro" id="IPR051147">
    <property type="entry name" value="CFAP_domain-containing"/>
</dbReference>
<feature type="coiled-coil region" evidence="2">
    <location>
        <begin position="82"/>
        <end position="165"/>
    </location>
</feature>
<organism evidence="5 6">
    <name type="scientific">Tritrichomonas foetus</name>
    <dbReference type="NCBI Taxonomy" id="1144522"/>
    <lineage>
        <taxon>Eukaryota</taxon>
        <taxon>Metamonada</taxon>
        <taxon>Parabasalia</taxon>
        <taxon>Tritrichomonadida</taxon>
        <taxon>Tritrichomonadidae</taxon>
        <taxon>Tritrichomonas</taxon>
    </lineage>
</organism>
<dbReference type="AlphaFoldDB" id="A0A1J4KHI4"/>
<evidence type="ECO:0000256" key="3">
    <source>
        <dbReference type="SAM" id="SignalP"/>
    </source>
</evidence>
<dbReference type="PANTHER" id="PTHR21683:SF2">
    <property type="entry name" value="COILED-COIL DOMAIN-CONTAINING PROTEIN 42 LIKE-2-LIKE"/>
    <property type="match status" value="1"/>
</dbReference>
<dbReference type="GO" id="GO:0005856">
    <property type="term" value="C:cytoskeleton"/>
    <property type="evidence" value="ECO:0007669"/>
    <property type="project" value="UniProtKB-ARBA"/>
</dbReference>
<keyword evidence="1 2" id="KW-0175">Coiled coil</keyword>
<feature type="chain" id="PRO_5009630203" description="DUF4200 domain-containing protein" evidence="3">
    <location>
        <begin position="21"/>
        <end position="360"/>
    </location>
</feature>
<name>A0A1J4KHI4_9EUKA</name>
<accession>A0A1J4KHI4</accession>
<feature type="signal peptide" evidence="3">
    <location>
        <begin position="1"/>
        <end position="20"/>
    </location>
</feature>
<evidence type="ECO:0000256" key="1">
    <source>
        <dbReference type="ARBA" id="ARBA00023054"/>
    </source>
</evidence>
<keyword evidence="6" id="KW-1185">Reference proteome</keyword>
<dbReference type="VEuPathDB" id="TrichDB:TRFO_20152"/>
<feature type="domain" description="DUF4200" evidence="4">
    <location>
        <begin position="64"/>
        <end position="181"/>
    </location>
</feature>
<evidence type="ECO:0000259" key="4">
    <source>
        <dbReference type="Pfam" id="PF13863"/>
    </source>
</evidence>
<dbReference type="PANTHER" id="PTHR21683">
    <property type="entry name" value="COILED-COIL DOMAIN-CONTAINING PROTEIN 42 LIKE-2-LIKE-RELATED"/>
    <property type="match status" value="1"/>
</dbReference>
<keyword evidence="3" id="KW-0732">Signal</keyword>
<dbReference type="InterPro" id="IPR025252">
    <property type="entry name" value="DUF4200"/>
</dbReference>
<evidence type="ECO:0000313" key="5">
    <source>
        <dbReference type="EMBL" id="OHT10490.1"/>
    </source>
</evidence>